<dbReference type="InterPro" id="IPR044021">
    <property type="entry name" value="CrtO"/>
</dbReference>
<gene>
    <name evidence="14" type="ORF">KDM90_04875</name>
</gene>
<comment type="function">
    <text evidence="12">Catalyzes the acylation of glycosyl-4,4'-diaponeurosporenoate, i.e. the esterification of glucose at the C6'' position with the carboxyl group of the C(15) fatty acid 12-methyltetradecanoic acid, to yield staphyloxanthin. This is the last step in the biosynthesis of this orange pigment, present in most staphylococci strains.</text>
</comment>
<sequence>MKKHFFALLIWFATIVSSLLLVKIMRVESLAFAWGLNFLLMFWISIYVETQTKELNAPYYNAQDWERNGRIYENFGIHLFRQLLVIIGWEKLNKKSNPVEKNAQALAHNLLRTKKAELGHLIIFLLVLGVSIVVAWNHGLRAALWLMIFNIVLNFYPVILQRYNRPRIERALRLIERNNQRRRNQHEIMNRMPTRCNEN</sequence>
<proteinExistence type="inferred from homology"/>
<dbReference type="Proteomes" id="UP000678545">
    <property type="component" value="Unassembled WGS sequence"/>
</dbReference>
<name>A0A941E0X0_9BURK</name>
<keyword evidence="7 13" id="KW-0472">Membrane</keyword>
<feature type="transmembrane region" description="Helical" evidence="13">
    <location>
        <begin position="31"/>
        <end position="48"/>
    </location>
</feature>
<dbReference type="GO" id="GO:0016746">
    <property type="term" value="F:acyltransferase activity"/>
    <property type="evidence" value="ECO:0007669"/>
    <property type="project" value="UniProtKB-KW"/>
</dbReference>
<evidence type="ECO:0000256" key="13">
    <source>
        <dbReference type="SAM" id="Phobius"/>
    </source>
</evidence>
<evidence type="ECO:0000256" key="6">
    <source>
        <dbReference type="ARBA" id="ARBA00022989"/>
    </source>
</evidence>
<evidence type="ECO:0000256" key="7">
    <source>
        <dbReference type="ARBA" id="ARBA00023136"/>
    </source>
</evidence>
<comment type="similarity">
    <text evidence="10">Belongs to the acyltransferase CrtO family.</text>
</comment>
<dbReference type="RefSeq" id="WP_212674418.1">
    <property type="nucleotide sequence ID" value="NZ_JAGSPJ010000001.1"/>
</dbReference>
<dbReference type="GO" id="GO:0005886">
    <property type="term" value="C:plasma membrane"/>
    <property type="evidence" value="ECO:0007669"/>
    <property type="project" value="UniProtKB-SubCell"/>
</dbReference>
<dbReference type="EMBL" id="JAGSPJ010000001">
    <property type="protein sequence ID" value="MBR7799326.1"/>
    <property type="molecule type" value="Genomic_DNA"/>
</dbReference>
<evidence type="ECO:0000313" key="15">
    <source>
        <dbReference type="Proteomes" id="UP000678545"/>
    </source>
</evidence>
<evidence type="ECO:0000256" key="11">
    <source>
        <dbReference type="ARBA" id="ARBA00023667"/>
    </source>
</evidence>
<comment type="pathway">
    <text evidence="9">Carotenoid biosynthesis; staphyloxanthin biosynthesis; staphyloxanthin from farnesyl diphosphate: step 5/5.</text>
</comment>
<evidence type="ECO:0000256" key="1">
    <source>
        <dbReference type="ARBA" id="ARBA00004162"/>
    </source>
</evidence>
<feature type="transmembrane region" description="Helical" evidence="13">
    <location>
        <begin position="118"/>
        <end position="136"/>
    </location>
</feature>
<comment type="subcellular location">
    <subcellularLocation>
        <location evidence="1">Cell membrane</location>
        <topology evidence="1">Single-pass membrane protein</topology>
    </subcellularLocation>
</comment>
<keyword evidence="3" id="KW-0808">Transferase</keyword>
<evidence type="ECO:0000256" key="9">
    <source>
        <dbReference type="ARBA" id="ARBA00023588"/>
    </source>
</evidence>
<keyword evidence="2" id="KW-1003">Cell membrane</keyword>
<evidence type="ECO:0000256" key="12">
    <source>
        <dbReference type="ARBA" id="ARBA00025324"/>
    </source>
</evidence>
<keyword evidence="5" id="KW-0732">Signal</keyword>
<accession>A0A941E0X0</accession>
<dbReference type="Pfam" id="PF18927">
    <property type="entry name" value="CrtO"/>
    <property type="match status" value="1"/>
</dbReference>
<keyword evidence="4 13" id="KW-0812">Transmembrane</keyword>
<comment type="caution">
    <text evidence="14">The sequence shown here is derived from an EMBL/GenBank/DDBJ whole genome shotgun (WGS) entry which is preliminary data.</text>
</comment>
<organism evidence="14 15">
    <name type="scientific">Undibacterium fentianense</name>
    <dbReference type="NCBI Taxonomy" id="2828728"/>
    <lineage>
        <taxon>Bacteria</taxon>
        <taxon>Pseudomonadati</taxon>
        <taxon>Pseudomonadota</taxon>
        <taxon>Betaproteobacteria</taxon>
        <taxon>Burkholderiales</taxon>
        <taxon>Oxalobacteraceae</taxon>
        <taxon>Undibacterium</taxon>
    </lineage>
</organism>
<dbReference type="AlphaFoldDB" id="A0A941E0X0"/>
<keyword evidence="8" id="KW-0012">Acyltransferase</keyword>
<evidence type="ECO:0000313" key="14">
    <source>
        <dbReference type="EMBL" id="MBR7799326.1"/>
    </source>
</evidence>
<reference evidence="14" key="1">
    <citation type="submission" date="2021-04" db="EMBL/GenBank/DDBJ databases">
        <title>novel species isolated from subtropical streams in China.</title>
        <authorList>
            <person name="Lu H."/>
        </authorList>
    </citation>
    <scope>NUCLEOTIDE SEQUENCE</scope>
    <source>
        <strain evidence="14">FT137W</strain>
    </source>
</reference>
<keyword evidence="6 13" id="KW-1133">Transmembrane helix</keyword>
<evidence type="ECO:0000256" key="5">
    <source>
        <dbReference type="ARBA" id="ARBA00022729"/>
    </source>
</evidence>
<evidence type="ECO:0000256" key="2">
    <source>
        <dbReference type="ARBA" id="ARBA00022475"/>
    </source>
</evidence>
<evidence type="ECO:0000256" key="8">
    <source>
        <dbReference type="ARBA" id="ARBA00023315"/>
    </source>
</evidence>
<evidence type="ECO:0000256" key="3">
    <source>
        <dbReference type="ARBA" id="ARBA00022679"/>
    </source>
</evidence>
<evidence type="ECO:0000256" key="10">
    <source>
        <dbReference type="ARBA" id="ARBA00023603"/>
    </source>
</evidence>
<protein>
    <recommendedName>
        <fullName evidence="11">Glycosyl-4,4'-diaponeurosporenoate acyltransferase</fullName>
    </recommendedName>
</protein>
<feature type="transmembrane region" description="Helical" evidence="13">
    <location>
        <begin position="142"/>
        <end position="160"/>
    </location>
</feature>
<evidence type="ECO:0000256" key="4">
    <source>
        <dbReference type="ARBA" id="ARBA00022692"/>
    </source>
</evidence>
<keyword evidence="15" id="KW-1185">Reference proteome</keyword>